<comment type="caution">
    <text evidence="1">The sequence shown here is derived from an EMBL/GenBank/DDBJ whole genome shotgun (WGS) entry which is preliminary data.</text>
</comment>
<gene>
    <name evidence="1" type="ORF">A3B87_00660</name>
</gene>
<accession>A0A1F6FP26</accession>
<proteinExistence type="predicted"/>
<organism evidence="1 2">
    <name type="scientific">Candidatus Kuenenbacteria bacterium RIFCSPHIGHO2_02_FULL_39_13</name>
    <dbReference type="NCBI Taxonomy" id="1798561"/>
    <lineage>
        <taxon>Bacteria</taxon>
        <taxon>Candidatus Kueneniibacteriota</taxon>
    </lineage>
</organism>
<name>A0A1F6FP26_9BACT</name>
<dbReference type="EMBL" id="MFMW01000005">
    <property type="protein sequence ID" value="OGG87614.1"/>
    <property type="molecule type" value="Genomic_DNA"/>
</dbReference>
<sequence length="144" mass="17131">MLEQKDYKKLEKLFDQRGRQLFKEEGRKLFEQEGKKLFEQEGKKLEDRIITQVGEMIEQNISPILCDHTNRLDKLEKKINNLPDKLYLSDKFADLQANVTSRQRKEDEKVNLLISFLKKRKVLVDREVEILEAIEVFPNPQKIS</sequence>
<protein>
    <submittedName>
        <fullName evidence="1">Uncharacterized protein</fullName>
    </submittedName>
</protein>
<evidence type="ECO:0000313" key="2">
    <source>
        <dbReference type="Proteomes" id="UP000179136"/>
    </source>
</evidence>
<dbReference type="STRING" id="1798561.A3B87_00660"/>
<reference evidence="1 2" key="1">
    <citation type="journal article" date="2016" name="Nat. Commun.">
        <title>Thousands of microbial genomes shed light on interconnected biogeochemical processes in an aquifer system.</title>
        <authorList>
            <person name="Anantharaman K."/>
            <person name="Brown C.T."/>
            <person name="Hug L.A."/>
            <person name="Sharon I."/>
            <person name="Castelle C.J."/>
            <person name="Probst A.J."/>
            <person name="Thomas B.C."/>
            <person name="Singh A."/>
            <person name="Wilkins M.J."/>
            <person name="Karaoz U."/>
            <person name="Brodie E.L."/>
            <person name="Williams K.H."/>
            <person name="Hubbard S.S."/>
            <person name="Banfield J.F."/>
        </authorList>
    </citation>
    <scope>NUCLEOTIDE SEQUENCE [LARGE SCALE GENOMIC DNA]</scope>
</reference>
<dbReference type="AlphaFoldDB" id="A0A1F6FP26"/>
<dbReference type="Proteomes" id="UP000179136">
    <property type="component" value="Unassembled WGS sequence"/>
</dbReference>
<evidence type="ECO:0000313" key="1">
    <source>
        <dbReference type="EMBL" id="OGG87614.1"/>
    </source>
</evidence>